<evidence type="ECO:0000313" key="5">
    <source>
        <dbReference type="EMBL" id="QPG73794.1"/>
    </source>
</evidence>
<evidence type="ECO:0000256" key="3">
    <source>
        <dbReference type="SAM" id="MobiDB-lite"/>
    </source>
</evidence>
<dbReference type="SUPFAM" id="SSF47954">
    <property type="entry name" value="Cyclin-like"/>
    <property type="match status" value="2"/>
</dbReference>
<protein>
    <recommendedName>
        <fullName evidence="4">Cyclin-like domain-containing protein</fullName>
    </recommendedName>
</protein>
<sequence>MPSTLSCSSSSNIPQFLENQAHQVAIQEYGPTIYSHLVQLELSHESSIPCLSSQDFSGMRMCCLNSLFDVVNRVSWQSSTFSLAVRLLDVYSAKTLIDRKYYRMVAFCCLWIASKYNENKPKGKLADALLKRAGYSHDEKPNFLATEAKILNILHWDLSYSTTESFLDLFLNTAEPNNVERRYGALFLCELAHFRSEICLNYPASVIATSAVLVTNVALLNLRHKHICQHRFGELDTLLLKSVVTMPSAMRYKYLENDQKAALPQQYSSKATVIRNLVDLATSFLKEQRQLDMHYHGLSLLQTTSSPTQELKMYAAFPISPIASPTRLQGSPTTSMSPKLTRVSSTSIPGCHGRSNSATSLLTRSFDTSIPTPGSTPRSSAVSNPSFIYPKPPSSLCAGSNSGVTCQYATPQIFTPVQLAPPPFLFHRVPFLANHSQIPCNSLTSSAVSNNQADSGKCLKKRRL</sequence>
<dbReference type="AlphaFoldDB" id="A0A875S3A2"/>
<organism evidence="5 6">
    <name type="scientific">Eeniella nana</name>
    <name type="common">Yeast</name>
    <name type="synonym">Brettanomyces nanus</name>
    <dbReference type="NCBI Taxonomy" id="13502"/>
    <lineage>
        <taxon>Eukaryota</taxon>
        <taxon>Fungi</taxon>
        <taxon>Dikarya</taxon>
        <taxon>Ascomycota</taxon>
        <taxon>Saccharomycotina</taxon>
        <taxon>Pichiomycetes</taxon>
        <taxon>Pichiales</taxon>
        <taxon>Pichiaceae</taxon>
        <taxon>Brettanomyces</taxon>
    </lineage>
</organism>
<dbReference type="GO" id="GO:0016538">
    <property type="term" value="F:cyclin-dependent protein serine/threonine kinase regulator activity"/>
    <property type="evidence" value="ECO:0007669"/>
    <property type="project" value="UniProtKB-ARBA"/>
</dbReference>
<dbReference type="InterPro" id="IPR006671">
    <property type="entry name" value="Cyclin_N"/>
</dbReference>
<dbReference type="SMART" id="SM00385">
    <property type="entry name" value="CYCLIN"/>
    <property type="match status" value="1"/>
</dbReference>
<dbReference type="Gene3D" id="1.10.472.10">
    <property type="entry name" value="Cyclin-like"/>
    <property type="match status" value="2"/>
</dbReference>
<dbReference type="Pfam" id="PF02984">
    <property type="entry name" value="Cyclin_C"/>
    <property type="match status" value="1"/>
</dbReference>
<dbReference type="InterPro" id="IPR036915">
    <property type="entry name" value="Cyclin-like_sf"/>
</dbReference>
<reference evidence="5" key="1">
    <citation type="submission" date="2020-10" db="EMBL/GenBank/DDBJ databases">
        <authorList>
            <person name="Roach M.J.R."/>
        </authorList>
    </citation>
    <scope>NUCLEOTIDE SEQUENCE</scope>
    <source>
        <strain evidence="5">CBS 1945</strain>
    </source>
</reference>
<dbReference type="Proteomes" id="UP000662931">
    <property type="component" value="Chromosome 1"/>
</dbReference>
<dbReference type="EMBL" id="CP064812">
    <property type="protein sequence ID" value="QPG73794.1"/>
    <property type="molecule type" value="Genomic_DNA"/>
</dbReference>
<accession>A0A875S3A2</accession>
<gene>
    <name evidence="5" type="ORF">FOA43_001108</name>
</gene>
<dbReference type="Pfam" id="PF00134">
    <property type="entry name" value="Cyclin_N"/>
    <property type="match status" value="1"/>
</dbReference>
<dbReference type="PANTHER" id="PTHR10177">
    <property type="entry name" value="CYCLINS"/>
    <property type="match status" value="1"/>
</dbReference>
<evidence type="ECO:0000313" key="6">
    <source>
        <dbReference type="Proteomes" id="UP000662931"/>
    </source>
</evidence>
<dbReference type="GeneID" id="62194509"/>
<dbReference type="InterPro" id="IPR039361">
    <property type="entry name" value="Cyclin"/>
</dbReference>
<name>A0A875S3A2_EENNA</name>
<evidence type="ECO:0000259" key="4">
    <source>
        <dbReference type="SMART" id="SM00385"/>
    </source>
</evidence>
<evidence type="ECO:0000256" key="2">
    <source>
        <dbReference type="RuleBase" id="RU000383"/>
    </source>
</evidence>
<dbReference type="KEGG" id="bnn:FOA43_001108"/>
<dbReference type="InterPro" id="IPR004367">
    <property type="entry name" value="Cyclin_C-dom"/>
</dbReference>
<keyword evidence="1 2" id="KW-0195">Cyclin</keyword>
<feature type="domain" description="Cyclin-like" evidence="4">
    <location>
        <begin position="65"/>
        <end position="152"/>
    </location>
</feature>
<keyword evidence="6" id="KW-1185">Reference proteome</keyword>
<comment type="similarity">
    <text evidence="2">Belongs to the cyclin family.</text>
</comment>
<dbReference type="OrthoDB" id="5590282at2759"/>
<evidence type="ECO:0000256" key="1">
    <source>
        <dbReference type="ARBA" id="ARBA00023127"/>
    </source>
</evidence>
<proteinExistence type="inferred from homology"/>
<dbReference type="InterPro" id="IPR013763">
    <property type="entry name" value="Cyclin-like_dom"/>
</dbReference>
<dbReference type="RefSeq" id="XP_038777359.1">
    <property type="nucleotide sequence ID" value="XM_038921431.1"/>
</dbReference>
<feature type="region of interest" description="Disordered" evidence="3">
    <location>
        <begin position="326"/>
        <end position="385"/>
    </location>
</feature>